<feature type="transmembrane region" description="Helical" evidence="6">
    <location>
        <begin position="139"/>
        <end position="160"/>
    </location>
</feature>
<feature type="transmembrane region" description="Helical" evidence="6">
    <location>
        <begin position="363"/>
        <end position="380"/>
    </location>
</feature>
<dbReference type="Proteomes" id="UP000475249">
    <property type="component" value="Unassembled WGS sequence"/>
</dbReference>
<evidence type="ECO:0000256" key="6">
    <source>
        <dbReference type="SAM" id="Phobius"/>
    </source>
</evidence>
<dbReference type="PANTHER" id="PTHR30250:SF26">
    <property type="entry name" value="PSMA PROTEIN"/>
    <property type="match status" value="1"/>
</dbReference>
<dbReference type="InterPro" id="IPR002528">
    <property type="entry name" value="MATE_fam"/>
</dbReference>
<dbReference type="CDD" id="cd12082">
    <property type="entry name" value="MATE_like"/>
    <property type="match status" value="1"/>
</dbReference>
<keyword evidence="2" id="KW-1003">Cell membrane</keyword>
<feature type="transmembrane region" description="Helical" evidence="6">
    <location>
        <begin position="166"/>
        <end position="184"/>
    </location>
</feature>
<feature type="transmembrane region" description="Helical" evidence="6">
    <location>
        <begin position="327"/>
        <end position="351"/>
    </location>
</feature>
<dbReference type="Pfam" id="PF01554">
    <property type="entry name" value="MatE"/>
    <property type="match status" value="1"/>
</dbReference>
<feature type="transmembrane region" description="Helical" evidence="6">
    <location>
        <begin position="110"/>
        <end position="132"/>
    </location>
</feature>
<accession>A0A6L9EA30</accession>
<evidence type="ECO:0000313" key="8">
    <source>
        <dbReference type="Proteomes" id="UP000475249"/>
    </source>
</evidence>
<dbReference type="GO" id="GO:0015297">
    <property type="term" value="F:antiporter activity"/>
    <property type="evidence" value="ECO:0007669"/>
    <property type="project" value="InterPro"/>
</dbReference>
<dbReference type="GO" id="GO:0005886">
    <property type="term" value="C:plasma membrane"/>
    <property type="evidence" value="ECO:0007669"/>
    <property type="project" value="UniProtKB-SubCell"/>
</dbReference>
<evidence type="ECO:0000256" key="5">
    <source>
        <dbReference type="ARBA" id="ARBA00023136"/>
    </source>
</evidence>
<keyword evidence="5 6" id="KW-0472">Membrane</keyword>
<gene>
    <name evidence="7" type="ORF">GTQ38_05840</name>
</gene>
<comment type="caution">
    <text evidence="7">The sequence shown here is derived from an EMBL/GenBank/DDBJ whole genome shotgun (WGS) entry which is preliminary data.</text>
</comment>
<feature type="transmembrane region" description="Helical" evidence="6">
    <location>
        <begin position="235"/>
        <end position="253"/>
    </location>
</feature>
<sequence>MFVTILISLYATRLILSALGAEDYGIYVVIGGIIAMLGFLNTTMATSTQRYLSFSMGKNEKEEVKRVFANSLILHLFLSVILVVVFEVFGQYLLAQKLTISPERLEAARLLFHLVVASTFVTIISVPFDGLLNAKENMIVISIISIVDSVLRLAIAYSLLFYANDALILFGFLMLIRAIFIAFLKRAYCRRKYAQECKVHLKTYYRKKTIRELYSFAGWNLIGILAYIFRNQGIAVVLNLFFNTVVIAAYGIANQINTQLRTFSGAMIQAIQPQIVKDESSGDRDRMIRLSILSSRFAFYIFAFIALPLFLQMEFVLQIWLEEVPPNTVIFCKLVLAFTLIQQFRLGITIASHAVGNIKEYQFYTAPMQLLTLPIGYLVLKLGYASYSILWVTLIIEVVTVVLNIVFFKKLTKYKPAEFVKRVIINCLLSLGIVAGGMYVLDIFFLNSLEELPRFLIIVPLTAISYALAVYVVSFNRSEKQKVRLVIGKLVFRK</sequence>
<evidence type="ECO:0000256" key="4">
    <source>
        <dbReference type="ARBA" id="ARBA00022989"/>
    </source>
</evidence>
<organism evidence="7 8">
    <name type="scientific">Poritiphilus flavus</name>
    <dbReference type="NCBI Taxonomy" id="2697053"/>
    <lineage>
        <taxon>Bacteria</taxon>
        <taxon>Pseudomonadati</taxon>
        <taxon>Bacteroidota</taxon>
        <taxon>Flavobacteriia</taxon>
        <taxon>Flavobacteriales</taxon>
        <taxon>Flavobacteriaceae</taxon>
        <taxon>Poritiphilus</taxon>
    </lineage>
</organism>
<evidence type="ECO:0000256" key="2">
    <source>
        <dbReference type="ARBA" id="ARBA00022475"/>
    </source>
</evidence>
<proteinExistence type="predicted"/>
<reference evidence="7 8" key="1">
    <citation type="submission" date="2020-01" db="EMBL/GenBank/DDBJ databases">
        <title>Bacteria diversity of Porities sp.</title>
        <authorList>
            <person name="Wang G."/>
        </authorList>
    </citation>
    <scope>NUCLEOTIDE SEQUENCE [LARGE SCALE GENOMIC DNA]</scope>
    <source>
        <strain evidence="7 8">R33</strain>
    </source>
</reference>
<feature type="transmembrane region" description="Helical" evidence="6">
    <location>
        <begin position="297"/>
        <end position="321"/>
    </location>
</feature>
<evidence type="ECO:0000256" key="1">
    <source>
        <dbReference type="ARBA" id="ARBA00004651"/>
    </source>
</evidence>
<feature type="transmembrane region" description="Helical" evidence="6">
    <location>
        <begin position="419"/>
        <end position="440"/>
    </location>
</feature>
<protein>
    <submittedName>
        <fullName evidence="7">Oligosaccharide flippase family protein</fullName>
    </submittedName>
</protein>
<dbReference type="InterPro" id="IPR050833">
    <property type="entry name" value="Poly_Biosynth_Transport"/>
</dbReference>
<dbReference type="EMBL" id="WXYO01000002">
    <property type="protein sequence ID" value="NAS11513.1"/>
    <property type="molecule type" value="Genomic_DNA"/>
</dbReference>
<feature type="transmembrane region" description="Helical" evidence="6">
    <location>
        <begin position="27"/>
        <end position="46"/>
    </location>
</feature>
<feature type="transmembrane region" description="Helical" evidence="6">
    <location>
        <begin position="386"/>
        <end position="407"/>
    </location>
</feature>
<feature type="transmembrane region" description="Helical" evidence="6">
    <location>
        <begin position="213"/>
        <end position="229"/>
    </location>
</feature>
<dbReference type="RefSeq" id="WP_161434534.1">
    <property type="nucleotide sequence ID" value="NZ_WXYO01000002.1"/>
</dbReference>
<dbReference type="PANTHER" id="PTHR30250">
    <property type="entry name" value="PST FAMILY PREDICTED COLANIC ACID TRANSPORTER"/>
    <property type="match status" value="1"/>
</dbReference>
<dbReference type="AlphaFoldDB" id="A0A6L9EA30"/>
<evidence type="ECO:0000313" key="7">
    <source>
        <dbReference type="EMBL" id="NAS11513.1"/>
    </source>
</evidence>
<feature type="transmembrane region" description="Helical" evidence="6">
    <location>
        <begin position="67"/>
        <end position="90"/>
    </location>
</feature>
<feature type="transmembrane region" description="Helical" evidence="6">
    <location>
        <begin position="452"/>
        <end position="474"/>
    </location>
</feature>
<name>A0A6L9EA30_9FLAO</name>
<keyword evidence="4 6" id="KW-1133">Transmembrane helix</keyword>
<keyword evidence="3 6" id="KW-0812">Transmembrane</keyword>
<dbReference type="GO" id="GO:0042910">
    <property type="term" value="F:xenobiotic transmembrane transporter activity"/>
    <property type="evidence" value="ECO:0007669"/>
    <property type="project" value="InterPro"/>
</dbReference>
<keyword evidence="8" id="KW-1185">Reference proteome</keyword>
<evidence type="ECO:0000256" key="3">
    <source>
        <dbReference type="ARBA" id="ARBA00022692"/>
    </source>
</evidence>
<comment type="subcellular location">
    <subcellularLocation>
        <location evidence="1">Cell membrane</location>
        <topology evidence="1">Multi-pass membrane protein</topology>
    </subcellularLocation>
</comment>